<dbReference type="GeneID" id="38785099"/>
<proteinExistence type="predicted"/>
<gene>
    <name evidence="2" type="ORF">SCP_1204130</name>
</gene>
<evidence type="ECO:0000256" key="1">
    <source>
        <dbReference type="SAM" id="Coils"/>
    </source>
</evidence>
<evidence type="ECO:0000313" key="3">
    <source>
        <dbReference type="Proteomes" id="UP000287166"/>
    </source>
</evidence>
<dbReference type="RefSeq" id="XP_027619095.1">
    <property type="nucleotide sequence ID" value="XM_027763294.1"/>
</dbReference>
<comment type="caution">
    <text evidence="2">The sequence shown here is derived from an EMBL/GenBank/DDBJ whole genome shotgun (WGS) entry which is preliminary data.</text>
</comment>
<organism evidence="2 3">
    <name type="scientific">Sparassis crispa</name>
    <dbReference type="NCBI Taxonomy" id="139825"/>
    <lineage>
        <taxon>Eukaryota</taxon>
        <taxon>Fungi</taxon>
        <taxon>Dikarya</taxon>
        <taxon>Basidiomycota</taxon>
        <taxon>Agaricomycotina</taxon>
        <taxon>Agaricomycetes</taxon>
        <taxon>Polyporales</taxon>
        <taxon>Sparassidaceae</taxon>
        <taxon>Sparassis</taxon>
    </lineage>
</organism>
<evidence type="ECO:0000313" key="2">
    <source>
        <dbReference type="EMBL" id="GBE88182.1"/>
    </source>
</evidence>
<accession>A0A401H1B0</accession>
<dbReference type="EMBL" id="BFAD01000012">
    <property type="protein sequence ID" value="GBE88182.1"/>
    <property type="molecule type" value="Genomic_DNA"/>
</dbReference>
<keyword evidence="3" id="KW-1185">Reference proteome</keyword>
<feature type="coiled-coil region" evidence="1">
    <location>
        <begin position="40"/>
        <end position="67"/>
    </location>
</feature>
<reference evidence="2 3" key="1">
    <citation type="journal article" date="2018" name="Sci. Rep.">
        <title>Genome sequence of the cauliflower mushroom Sparassis crispa (Hanabiratake) and its association with beneficial usage.</title>
        <authorList>
            <person name="Kiyama R."/>
            <person name="Furutani Y."/>
            <person name="Kawaguchi K."/>
            <person name="Nakanishi T."/>
        </authorList>
    </citation>
    <scope>NUCLEOTIDE SEQUENCE [LARGE SCALE GENOMIC DNA]</scope>
</reference>
<name>A0A401H1B0_9APHY</name>
<dbReference type="AlphaFoldDB" id="A0A401H1B0"/>
<keyword evidence="1" id="KW-0175">Coiled coil</keyword>
<dbReference type="Proteomes" id="UP000287166">
    <property type="component" value="Unassembled WGS sequence"/>
</dbReference>
<sequence length="105" mass="11498">MHSQLDIIMSALGSDPAVFAIQLEVYATHVNTIPSNQHKLTQSLAKLEEYIRELEECARELKGSDEDFPSEEEDKVVHSISTGAFDLSVGSRSGGDEGLDFDGQD</sequence>
<dbReference type="InParanoid" id="A0A401H1B0"/>
<protein>
    <submittedName>
        <fullName evidence="2">Uncharacterized protein</fullName>
    </submittedName>
</protein>